<evidence type="ECO:0000256" key="7">
    <source>
        <dbReference type="SAM" id="MobiDB-lite"/>
    </source>
</evidence>
<dbReference type="PANTHER" id="PTHR45718">
    <property type="entry name" value="TRANSCRIPTIONAL ACTIVATOR CUBITUS INTERRUPTUS"/>
    <property type="match status" value="1"/>
</dbReference>
<dbReference type="Proteomes" id="UP001469553">
    <property type="component" value="Unassembled WGS sequence"/>
</dbReference>
<keyword evidence="9" id="KW-1185">Reference proteome</keyword>
<feature type="compositionally biased region" description="Polar residues" evidence="7">
    <location>
        <begin position="20"/>
        <end position="45"/>
    </location>
</feature>
<name>A0ABV0ZXV8_9TELE</name>
<protein>
    <submittedName>
        <fullName evidence="8">Uncharacterized protein</fullName>
    </submittedName>
</protein>
<sequence>MAGRYPVINICRAERLYAGSSNPHQSTSVELLSHTPNPASVTDLPSRQHRLDQDLGSPHHLSPLASMDGARDGRMSGPLLSPGMKATGTPPPLPQEKQHGHPHHKPYPHYQHHQPATDEYQASFQSCFHFGDPYRMEQTVSSVHVPGDALTYSSHQHNGFHMPTSNTGPTGFGVTQELQGGGGCQYSSSPDDSIFFQVGSFDRNLSHMSSVYTET</sequence>
<dbReference type="PANTHER" id="PTHR45718:SF3">
    <property type="entry name" value="ZINC FINGER PROTEIN GLIS1"/>
    <property type="match status" value="1"/>
</dbReference>
<proteinExistence type="predicted"/>
<keyword evidence="2" id="KW-0479">Metal-binding</keyword>
<reference evidence="8 9" key="1">
    <citation type="submission" date="2021-06" db="EMBL/GenBank/DDBJ databases">
        <authorList>
            <person name="Palmer J.M."/>
        </authorList>
    </citation>
    <scope>NUCLEOTIDE SEQUENCE [LARGE SCALE GENOMIC DNA]</scope>
    <source>
        <strain evidence="8 9">AS_MEX2019</strain>
        <tissue evidence="8">Muscle</tissue>
    </source>
</reference>
<evidence type="ECO:0000256" key="1">
    <source>
        <dbReference type="ARBA" id="ARBA00004123"/>
    </source>
</evidence>
<dbReference type="EMBL" id="JAHRIP010075607">
    <property type="protein sequence ID" value="MEQ2310291.1"/>
    <property type="molecule type" value="Genomic_DNA"/>
</dbReference>
<comment type="caution">
    <text evidence="8">The sequence shown here is derived from an EMBL/GenBank/DDBJ whole genome shotgun (WGS) entry which is preliminary data.</text>
</comment>
<organism evidence="8 9">
    <name type="scientific">Ameca splendens</name>
    <dbReference type="NCBI Taxonomy" id="208324"/>
    <lineage>
        <taxon>Eukaryota</taxon>
        <taxon>Metazoa</taxon>
        <taxon>Chordata</taxon>
        <taxon>Craniata</taxon>
        <taxon>Vertebrata</taxon>
        <taxon>Euteleostomi</taxon>
        <taxon>Actinopterygii</taxon>
        <taxon>Neopterygii</taxon>
        <taxon>Teleostei</taxon>
        <taxon>Neoteleostei</taxon>
        <taxon>Acanthomorphata</taxon>
        <taxon>Ovalentaria</taxon>
        <taxon>Atherinomorphae</taxon>
        <taxon>Cyprinodontiformes</taxon>
        <taxon>Goodeidae</taxon>
        <taxon>Ameca</taxon>
    </lineage>
</organism>
<feature type="region of interest" description="Disordered" evidence="7">
    <location>
        <begin position="20"/>
        <end position="115"/>
    </location>
</feature>
<evidence type="ECO:0000256" key="5">
    <source>
        <dbReference type="ARBA" id="ARBA00022833"/>
    </source>
</evidence>
<evidence type="ECO:0000313" key="9">
    <source>
        <dbReference type="Proteomes" id="UP001469553"/>
    </source>
</evidence>
<evidence type="ECO:0000256" key="6">
    <source>
        <dbReference type="ARBA" id="ARBA00023242"/>
    </source>
</evidence>
<gene>
    <name evidence="8" type="ORF">AMECASPLE_007339</name>
</gene>
<comment type="subcellular location">
    <subcellularLocation>
        <location evidence="1">Nucleus</location>
    </subcellularLocation>
</comment>
<keyword evidence="3" id="KW-0677">Repeat</keyword>
<evidence type="ECO:0000256" key="3">
    <source>
        <dbReference type="ARBA" id="ARBA00022737"/>
    </source>
</evidence>
<feature type="compositionally biased region" description="Basic residues" evidence="7">
    <location>
        <begin position="100"/>
        <end position="112"/>
    </location>
</feature>
<evidence type="ECO:0000256" key="2">
    <source>
        <dbReference type="ARBA" id="ARBA00022723"/>
    </source>
</evidence>
<keyword evidence="6" id="KW-0539">Nucleus</keyword>
<accession>A0ABV0ZXV8</accession>
<evidence type="ECO:0000313" key="8">
    <source>
        <dbReference type="EMBL" id="MEQ2310291.1"/>
    </source>
</evidence>
<dbReference type="InterPro" id="IPR043359">
    <property type="entry name" value="GLI-like"/>
</dbReference>
<keyword evidence="5" id="KW-0862">Zinc</keyword>
<evidence type="ECO:0000256" key="4">
    <source>
        <dbReference type="ARBA" id="ARBA00022771"/>
    </source>
</evidence>
<keyword evidence="4" id="KW-0863">Zinc-finger</keyword>